<protein>
    <recommendedName>
        <fullName evidence="5">Citrate synthase</fullName>
    </recommendedName>
</protein>
<dbReference type="PIRSF" id="PIRSF001369">
    <property type="entry name" value="Citrate_synth"/>
    <property type="match status" value="1"/>
</dbReference>
<dbReference type="InterPro" id="IPR016142">
    <property type="entry name" value="Citrate_synth-like_lrg_a-sub"/>
</dbReference>
<dbReference type="Gene3D" id="1.10.230.10">
    <property type="entry name" value="Cytochrome P450-Terp, domain 2"/>
    <property type="match status" value="1"/>
</dbReference>
<organism evidence="8 9">
    <name type="scientific">Chondromyces apiculatus DSM 436</name>
    <dbReference type="NCBI Taxonomy" id="1192034"/>
    <lineage>
        <taxon>Bacteria</taxon>
        <taxon>Pseudomonadati</taxon>
        <taxon>Myxococcota</taxon>
        <taxon>Polyangia</taxon>
        <taxon>Polyangiales</taxon>
        <taxon>Polyangiaceae</taxon>
        <taxon>Chondromyces</taxon>
    </lineage>
</organism>
<comment type="catalytic activity">
    <reaction evidence="4">
        <text>oxaloacetate + acetyl-CoA + H2O = citrate + CoA + H(+)</text>
        <dbReference type="Rhea" id="RHEA:16845"/>
        <dbReference type="ChEBI" id="CHEBI:15377"/>
        <dbReference type="ChEBI" id="CHEBI:15378"/>
        <dbReference type="ChEBI" id="CHEBI:16452"/>
        <dbReference type="ChEBI" id="CHEBI:16947"/>
        <dbReference type="ChEBI" id="CHEBI:57287"/>
        <dbReference type="ChEBI" id="CHEBI:57288"/>
        <dbReference type="EC" id="2.3.3.16"/>
    </reaction>
</comment>
<evidence type="ECO:0000256" key="6">
    <source>
        <dbReference type="PIRSR" id="PIRSR001369-1"/>
    </source>
</evidence>
<feature type="active site" evidence="6">
    <location>
        <position position="279"/>
    </location>
</feature>
<dbReference type="RefSeq" id="WP_081865571.1">
    <property type="nucleotide sequence ID" value="NZ_ASRX01000072.1"/>
</dbReference>
<dbReference type="PANTHER" id="PTHR11739">
    <property type="entry name" value="CITRATE SYNTHASE"/>
    <property type="match status" value="1"/>
</dbReference>
<dbReference type="NCBIfam" id="NF009005">
    <property type="entry name" value="PRK12350.1"/>
    <property type="match status" value="1"/>
</dbReference>
<keyword evidence="3 5" id="KW-0808">Transferase</keyword>
<evidence type="ECO:0000313" key="8">
    <source>
        <dbReference type="EMBL" id="EYF01767.1"/>
    </source>
</evidence>
<comment type="pathway">
    <text evidence="1">Carbohydrate metabolism; tricarboxylic acid cycle; isocitrate from oxaloacetate: step 1/2.</text>
</comment>
<feature type="compositionally biased region" description="Low complexity" evidence="7">
    <location>
        <begin position="12"/>
        <end position="27"/>
    </location>
</feature>
<evidence type="ECO:0000256" key="1">
    <source>
        <dbReference type="ARBA" id="ARBA00004751"/>
    </source>
</evidence>
<evidence type="ECO:0000256" key="2">
    <source>
        <dbReference type="ARBA" id="ARBA00010566"/>
    </source>
</evidence>
<evidence type="ECO:0000313" key="9">
    <source>
        <dbReference type="Proteomes" id="UP000019678"/>
    </source>
</evidence>
<keyword evidence="9" id="KW-1185">Reference proteome</keyword>
<dbReference type="OrthoDB" id="9800864at2"/>
<dbReference type="Proteomes" id="UP000019678">
    <property type="component" value="Unassembled WGS sequence"/>
</dbReference>
<dbReference type="PANTHER" id="PTHR11739:SF23">
    <property type="entry name" value="CITRATE SYNTHASE 2-RELATED"/>
    <property type="match status" value="1"/>
</dbReference>
<dbReference type="InterPro" id="IPR002020">
    <property type="entry name" value="Citrate_synthase"/>
</dbReference>
<dbReference type="InterPro" id="IPR024176">
    <property type="entry name" value="Citrate_synthase_bac-typ"/>
</dbReference>
<comment type="similarity">
    <text evidence="2 5">Belongs to the citrate synthase family.</text>
</comment>
<accession>A0A017SYB5</accession>
<evidence type="ECO:0000256" key="5">
    <source>
        <dbReference type="PIRNR" id="PIRNR001369"/>
    </source>
</evidence>
<dbReference type="GO" id="GO:0005975">
    <property type="term" value="P:carbohydrate metabolic process"/>
    <property type="evidence" value="ECO:0007669"/>
    <property type="project" value="TreeGrafter"/>
</dbReference>
<dbReference type="GO" id="GO:0006099">
    <property type="term" value="P:tricarboxylic acid cycle"/>
    <property type="evidence" value="ECO:0007669"/>
    <property type="project" value="UniProtKB-UniPathway"/>
</dbReference>
<comment type="caution">
    <text evidence="8">The sequence shown here is derived from an EMBL/GenBank/DDBJ whole genome shotgun (WGS) entry which is preliminary data.</text>
</comment>
<sequence length="396" mass="41353">MSDTNKVEPNESSGSANGAASSADASAKPPPAQARAGGLDGVVVADTLLSEVDGERGHLLLAGYDLETLSSDGGTTFEDLCGLLWTGTLPRPEGRDSLREALAAGRVEAFARLDRLGDALAADDGMDALRAAMAHLGGDVAPAVLAGAAATFAAAWARRREGHAPVAPDPSLRQAEDMLRMVRGAPPSDAEARALDTYLVTVSDHGMNASTFTARVVTSTGSDRVSAVVAAIGALKGPLHGGAPGPVLDMLDAVGSADRAAAWVDGELTAGRRIMGMGHRIYRVRDPRAAVLERAVERLFREARGGAAARLELSRAVEQAAEKALAARHPDRPLRANVEFYTAVLLEAVGLPRALFSPTFAVGRIAGWCAHVEEQRRTGRLIRPNSRYVGPRPATS</sequence>
<proteinExistence type="inferred from homology"/>
<evidence type="ECO:0000256" key="3">
    <source>
        <dbReference type="ARBA" id="ARBA00022679"/>
    </source>
</evidence>
<evidence type="ECO:0000256" key="7">
    <source>
        <dbReference type="SAM" id="MobiDB-lite"/>
    </source>
</evidence>
<dbReference type="GO" id="GO:0036440">
    <property type="term" value="F:citrate synthase activity"/>
    <property type="evidence" value="ECO:0007669"/>
    <property type="project" value="UniProtKB-EC"/>
</dbReference>
<feature type="active site" evidence="6">
    <location>
        <position position="339"/>
    </location>
</feature>
<dbReference type="Gene3D" id="1.10.580.10">
    <property type="entry name" value="Citrate Synthase, domain 1"/>
    <property type="match status" value="1"/>
</dbReference>
<dbReference type="EMBL" id="ASRX01000072">
    <property type="protein sequence ID" value="EYF01767.1"/>
    <property type="molecule type" value="Genomic_DNA"/>
</dbReference>
<name>A0A017SYB5_9BACT</name>
<evidence type="ECO:0000256" key="4">
    <source>
        <dbReference type="ARBA" id="ARBA00049288"/>
    </source>
</evidence>
<dbReference type="PRINTS" id="PR00143">
    <property type="entry name" value="CITRTSNTHASE"/>
</dbReference>
<dbReference type="STRING" id="1192034.CAP_7833"/>
<dbReference type="AlphaFoldDB" id="A0A017SYB5"/>
<dbReference type="InterPro" id="IPR036969">
    <property type="entry name" value="Citrate_synthase_sf"/>
</dbReference>
<dbReference type="Pfam" id="PF00285">
    <property type="entry name" value="Citrate_synt"/>
    <property type="match status" value="1"/>
</dbReference>
<dbReference type="eggNOG" id="COG0372">
    <property type="taxonomic scope" value="Bacteria"/>
</dbReference>
<dbReference type="InterPro" id="IPR016143">
    <property type="entry name" value="Citrate_synth-like_sm_a-sub"/>
</dbReference>
<dbReference type="SUPFAM" id="SSF48256">
    <property type="entry name" value="Citrate synthase"/>
    <property type="match status" value="1"/>
</dbReference>
<dbReference type="GO" id="GO:0005829">
    <property type="term" value="C:cytosol"/>
    <property type="evidence" value="ECO:0007669"/>
    <property type="project" value="TreeGrafter"/>
</dbReference>
<reference evidence="8 9" key="1">
    <citation type="submission" date="2013-05" db="EMBL/GenBank/DDBJ databases">
        <title>Genome assembly of Chondromyces apiculatus DSM 436.</title>
        <authorList>
            <person name="Sharma G."/>
            <person name="Khatri I."/>
            <person name="Kaur C."/>
            <person name="Mayilraj S."/>
            <person name="Subramanian S."/>
        </authorList>
    </citation>
    <scope>NUCLEOTIDE SEQUENCE [LARGE SCALE GENOMIC DNA]</scope>
    <source>
        <strain evidence="8 9">DSM 436</strain>
    </source>
</reference>
<feature type="region of interest" description="Disordered" evidence="7">
    <location>
        <begin position="1"/>
        <end position="38"/>
    </location>
</feature>
<dbReference type="UniPathway" id="UPA00223">
    <property type="reaction ID" value="UER00717"/>
</dbReference>
<gene>
    <name evidence="8" type="ORF">CAP_7833</name>
</gene>